<dbReference type="Gene3D" id="1.25.40.10">
    <property type="entry name" value="Tetratricopeptide repeat domain"/>
    <property type="match status" value="2"/>
</dbReference>
<dbReference type="PANTHER" id="PTHR47926">
    <property type="entry name" value="PENTATRICOPEPTIDE REPEAT-CONTAINING PROTEIN"/>
    <property type="match status" value="1"/>
</dbReference>
<feature type="repeat" description="PPR" evidence="2">
    <location>
        <begin position="188"/>
        <end position="222"/>
    </location>
</feature>
<dbReference type="InterPro" id="IPR002885">
    <property type="entry name" value="PPR_rpt"/>
</dbReference>
<dbReference type="PROSITE" id="PS51375">
    <property type="entry name" value="PPR"/>
    <property type="match status" value="2"/>
</dbReference>
<keyword evidence="1" id="KW-0677">Repeat</keyword>
<dbReference type="Pfam" id="PF13041">
    <property type="entry name" value="PPR_2"/>
    <property type="match status" value="1"/>
</dbReference>
<gene>
    <name evidence="3" type="ORF">JCGZ_09711</name>
</gene>
<dbReference type="NCBIfam" id="TIGR00756">
    <property type="entry name" value="PPR"/>
    <property type="match status" value="2"/>
</dbReference>
<reference evidence="3 4" key="1">
    <citation type="journal article" date="2014" name="PLoS ONE">
        <title>Global Analysis of Gene Expression Profiles in Physic Nut (Jatropha curcas L.) Seedlings Exposed to Salt Stress.</title>
        <authorList>
            <person name="Zhang L."/>
            <person name="Zhang C."/>
            <person name="Wu P."/>
            <person name="Chen Y."/>
            <person name="Li M."/>
            <person name="Jiang H."/>
            <person name="Wu G."/>
        </authorList>
    </citation>
    <scope>NUCLEOTIDE SEQUENCE [LARGE SCALE GENOMIC DNA]</scope>
    <source>
        <strain evidence="4">cv. GZQX0401</strain>
        <tissue evidence="3">Young leaves</tissue>
    </source>
</reference>
<sequence>MDCAQKMFDEIPIPDVVQWDVLINGYARCNLENEALRVFQYMFVRRVEPDNFCVTTALMVCAQSGALWQGKWIHEYIKKKSLGFDVFIGTALVDMYAKCGCINMAVEVFEGMPKRNAFSWAAMIRGFAIHGYAKEAINFLERMQVEDRLRPDGVVLLGVLMACTHGGLIEEGRFLLENMEARYGVVARHEHYSCVVDLLCRAGKWDEAITLINKMPMKPLPSVWGAVLSSCRTHKNVELAELAVNELLQLANGDRAEEEAAYVQLSNVYSSVEKDEYACKIRRRFGELGMKKPPGCSMIEVDGMANEFVSGDVSHKNLAQIQEILETIPLF</sequence>
<dbReference type="GO" id="GO:0003723">
    <property type="term" value="F:RNA binding"/>
    <property type="evidence" value="ECO:0007669"/>
    <property type="project" value="InterPro"/>
</dbReference>
<proteinExistence type="predicted"/>
<dbReference type="OrthoDB" id="426361at2759"/>
<dbReference type="EMBL" id="KK914232">
    <property type="protein sequence ID" value="KDP45462.1"/>
    <property type="molecule type" value="Genomic_DNA"/>
</dbReference>
<feature type="repeat" description="PPR" evidence="2">
    <location>
        <begin position="15"/>
        <end position="49"/>
    </location>
</feature>
<evidence type="ECO:0000256" key="2">
    <source>
        <dbReference type="PROSITE-ProRule" id="PRU00708"/>
    </source>
</evidence>
<organism evidence="3 4">
    <name type="scientific">Jatropha curcas</name>
    <name type="common">Barbados nut</name>
    <dbReference type="NCBI Taxonomy" id="180498"/>
    <lineage>
        <taxon>Eukaryota</taxon>
        <taxon>Viridiplantae</taxon>
        <taxon>Streptophyta</taxon>
        <taxon>Embryophyta</taxon>
        <taxon>Tracheophyta</taxon>
        <taxon>Spermatophyta</taxon>
        <taxon>Magnoliopsida</taxon>
        <taxon>eudicotyledons</taxon>
        <taxon>Gunneridae</taxon>
        <taxon>Pentapetalae</taxon>
        <taxon>rosids</taxon>
        <taxon>fabids</taxon>
        <taxon>Malpighiales</taxon>
        <taxon>Euphorbiaceae</taxon>
        <taxon>Crotonoideae</taxon>
        <taxon>Jatropheae</taxon>
        <taxon>Jatropha</taxon>
    </lineage>
</organism>
<dbReference type="PANTHER" id="PTHR47926:SF437">
    <property type="entry name" value="PENTACOTRIPEPTIDE-REPEAT REGION OF PRORP DOMAIN-CONTAINING PROTEIN"/>
    <property type="match status" value="1"/>
</dbReference>
<dbReference type="GO" id="GO:0009451">
    <property type="term" value="P:RNA modification"/>
    <property type="evidence" value="ECO:0007669"/>
    <property type="project" value="InterPro"/>
</dbReference>
<name>A0A067LAM6_JATCU</name>
<dbReference type="Pfam" id="PF01535">
    <property type="entry name" value="PPR"/>
    <property type="match status" value="2"/>
</dbReference>
<evidence type="ECO:0008006" key="5">
    <source>
        <dbReference type="Google" id="ProtNLM"/>
    </source>
</evidence>
<dbReference type="InterPro" id="IPR046960">
    <property type="entry name" value="PPR_At4g14850-like_plant"/>
</dbReference>
<dbReference type="FunFam" id="1.25.40.10:FF:001236">
    <property type="entry name" value="Pentatricopeptide repeat-containing protein At3g28660"/>
    <property type="match status" value="1"/>
</dbReference>
<evidence type="ECO:0000313" key="3">
    <source>
        <dbReference type="EMBL" id="KDP45462.1"/>
    </source>
</evidence>
<dbReference type="InterPro" id="IPR011990">
    <property type="entry name" value="TPR-like_helical_dom_sf"/>
</dbReference>
<dbReference type="InterPro" id="IPR046848">
    <property type="entry name" value="E_motif"/>
</dbReference>
<evidence type="ECO:0000256" key="1">
    <source>
        <dbReference type="ARBA" id="ARBA00022737"/>
    </source>
</evidence>
<dbReference type="Pfam" id="PF12854">
    <property type="entry name" value="PPR_1"/>
    <property type="match status" value="1"/>
</dbReference>
<dbReference type="AlphaFoldDB" id="A0A067LAM6"/>
<dbReference type="Pfam" id="PF20431">
    <property type="entry name" value="E_motif"/>
    <property type="match status" value="1"/>
</dbReference>
<evidence type="ECO:0000313" key="4">
    <source>
        <dbReference type="Proteomes" id="UP000027138"/>
    </source>
</evidence>
<protein>
    <recommendedName>
        <fullName evidence="5">Pentatricopeptide repeat-containing protein</fullName>
    </recommendedName>
</protein>
<accession>A0A067LAM6</accession>
<keyword evidence="4" id="KW-1185">Reference proteome</keyword>
<dbReference type="Proteomes" id="UP000027138">
    <property type="component" value="Unassembled WGS sequence"/>
</dbReference>